<dbReference type="Proteomes" id="UP000708208">
    <property type="component" value="Unassembled WGS sequence"/>
</dbReference>
<organism evidence="1 2">
    <name type="scientific">Allacma fusca</name>
    <dbReference type="NCBI Taxonomy" id="39272"/>
    <lineage>
        <taxon>Eukaryota</taxon>
        <taxon>Metazoa</taxon>
        <taxon>Ecdysozoa</taxon>
        <taxon>Arthropoda</taxon>
        <taxon>Hexapoda</taxon>
        <taxon>Collembola</taxon>
        <taxon>Symphypleona</taxon>
        <taxon>Sminthuridae</taxon>
        <taxon>Allacma</taxon>
    </lineage>
</organism>
<evidence type="ECO:0000313" key="2">
    <source>
        <dbReference type="Proteomes" id="UP000708208"/>
    </source>
</evidence>
<proteinExistence type="predicted"/>
<evidence type="ECO:0000313" key="1">
    <source>
        <dbReference type="EMBL" id="CAG7833846.1"/>
    </source>
</evidence>
<comment type="caution">
    <text evidence="1">The sequence shown here is derived from an EMBL/GenBank/DDBJ whole genome shotgun (WGS) entry which is preliminary data.</text>
</comment>
<dbReference type="EMBL" id="CAJVCH010570040">
    <property type="protein sequence ID" value="CAG7833846.1"/>
    <property type="molecule type" value="Genomic_DNA"/>
</dbReference>
<gene>
    <name evidence="1" type="ORF">AFUS01_LOCUS43422</name>
</gene>
<name>A0A8J2LM46_9HEXA</name>
<accession>A0A8J2LM46</accession>
<keyword evidence="2" id="KW-1185">Reference proteome</keyword>
<sequence>MLLRSSQFSHISPFTFQYPSPTPASSQEFSQYPARAVYSLGGEEKSVQLPKLIISVNRSVFGLRSNVLVSRSFGNARGVIES</sequence>
<protein>
    <submittedName>
        <fullName evidence="1">Uncharacterized protein</fullName>
    </submittedName>
</protein>
<dbReference type="AlphaFoldDB" id="A0A8J2LM46"/>
<reference evidence="1" key="1">
    <citation type="submission" date="2021-06" db="EMBL/GenBank/DDBJ databases">
        <authorList>
            <person name="Hodson N. C."/>
            <person name="Mongue J. A."/>
            <person name="Jaron S. K."/>
        </authorList>
    </citation>
    <scope>NUCLEOTIDE SEQUENCE</scope>
</reference>